<sequence>MYLYYAVDSERGTIDFSLSKTREKSCKALREKNFVLDFMALQSIRPGLPWSD</sequence>
<accession>A0ABV8B7F4</accession>
<protein>
    <submittedName>
        <fullName evidence="1">Uncharacterized protein</fullName>
    </submittedName>
</protein>
<dbReference type="RefSeq" id="WP_377917491.1">
    <property type="nucleotide sequence ID" value="NZ_JBHRZT010000068.1"/>
</dbReference>
<organism evidence="1 2">
    <name type="scientific">Bacillus songklensis</name>
    <dbReference type="NCBI Taxonomy" id="1069116"/>
    <lineage>
        <taxon>Bacteria</taxon>
        <taxon>Bacillati</taxon>
        <taxon>Bacillota</taxon>
        <taxon>Bacilli</taxon>
        <taxon>Bacillales</taxon>
        <taxon>Bacillaceae</taxon>
        <taxon>Bacillus</taxon>
    </lineage>
</organism>
<dbReference type="EMBL" id="JBHRZT010000068">
    <property type="protein sequence ID" value="MFC3885117.1"/>
    <property type="molecule type" value="Genomic_DNA"/>
</dbReference>
<name>A0ABV8B7F4_9BACI</name>
<evidence type="ECO:0000313" key="1">
    <source>
        <dbReference type="EMBL" id="MFC3885117.1"/>
    </source>
</evidence>
<evidence type="ECO:0000313" key="2">
    <source>
        <dbReference type="Proteomes" id="UP001595752"/>
    </source>
</evidence>
<proteinExistence type="predicted"/>
<gene>
    <name evidence="1" type="ORF">ACFOU2_17240</name>
</gene>
<reference evidence="2" key="1">
    <citation type="journal article" date="2019" name="Int. J. Syst. Evol. Microbiol.">
        <title>The Global Catalogue of Microorganisms (GCM) 10K type strain sequencing project: providing services to taxonomists for standard genome sequencing and annotation.</title>
        <authorList>
            <consortium name="The Broad Institute Genomics Platform"/>
            <consortium name="The Broad Institute Genome Sequencing Center for Infectious Disease"/>
            <person name="Wu L."/>
            <person name="Ma J."/>
        </authorList>
    </citation>
    <scope>NUCLEOTIDE SEQUENCE [LARGE SCALE GENOMIC DNA]</scope>
    <source>
        <strain evidence="2">CCUG 61889</strain>
    </source>
</reference>
<dbReference type="Proteomes" id="UP001595752">
    <property type="component" value="Unassembled WGS sequence"/>
</dbReference>
<keyword evidence="2" id="KW-1185">Reference proteome</keyword>
<comment type="caution">
    <text evidence="1">The sequence shown here is derived from an EMBL/GenBank/DDBJ whole genome shotgun (WGS) entry which is preliminary data.</text>
</comment>